<name>A0ABN2Z6D6_9ACTN</name>
<dbReference type="Proteomes" id="UP001422759">
    <property type="component" value="Unassembled WGS sequence"/>
</dbReference>
<proteinExistence type="predicted"/>
<dbReference type="RefSeq" id="WP_344462596.1">
    <property type="nucleotide sequence ID" value="NZ_BAAANT010000007.1"/>
</dbReference>
<accession>A0ABN2Z6D6</accession>
<organism evidence="1 2">
    <name type="scientific">Kitasatospora kazusensis</name>
    <dbReference type="NCBI Taxonomy" id="407974"/>
    <lineage>
        <taxon>Bacteria</taxon>
        <taxon>Bacillati</taxon>
        <taxon>Actinomycetota</taxon>
        <taxon>Actinomycetes</taxon>
        <taxon>Kitasatosporales</taxon>
        <taxon>Streptomycetaceae</taxon>
        <taxon>Kitasatospora</taxon>
    </lineage>
</organism>
<sequence>MAADVWEPAVGQVVTVRADGTRVEIMDLSKGRVATRPLRGGRETDYRVGELIPPDDAPGGFVDWQVSRG</sequence>
<comment type="caution">
    <text evidence="1">The sequence shown here is derived from an EMBL/GenBank/DDBJ whole genome shotgun (WGS) entry which is preliminary data.</text>
</comment>
<gene>
    <name evidence="1" type="ORF">GCM10009760_17770</name>
</gene>
<evidence type="ECO:0000313" key="1">
    <source>
        <dbReference type="EMBL" id="GAA2137360.1"/>
    </source>
</evidence>
<evidence type="ECO:0000313" key="2">
    <source>
        <dbReference type="Proteomes" id="UP001422759"/>
    </source>
</evidence>
<protein>
    <submittedName>
        <fullName evidence="1">Uncharacterized protein</fullName>
    </submittedName>
</protein>
<reference evidence="1 2" key="1">
    <citation type="journal article" date="2019" name="Int. J. Syst. Evol. Microbiol.">
        <title>The Global Catalogue of Microorganisms (GCM) 10K type strain sequencing project: providing services to taxonomists for standard genome sequencing and annotation.</title>
        <authorList>
            <consortium name="The Broad Institute Genomics Platform"/>
            <consortium name="The Broad Institute Genome Sequencing Center for Infectious Disease"/>
            <person name="Wu L."/>
            <person name="Ma J."/>
        </authorList>
    </citation>
    <scope>NUCLEOTIDE SEQUENCE [LARGE SCALE GENOMIC DNA]</scope>
    <source>
        <strain evidence="1 2">JCM 14560</strain>
    </source>
</reference>
<keyword evidence="2" id="KW-1185">Reference proteome</keyword>
<dbReference type="EMBL" id="BAAANT010000007">
    <property type="protein sequence ID" value="GAA2137360.1"/>
    <property type="molecule type" value="Genomic_DNA"/>
</dbReference>